<protein>
    <submittedName>
        <fullName evidence="2">DUF2508 family protein</fullName>
    </submittedName>
</protein>
<organism evidence="2 3">
    <name type="scientific">Salinithrix halophila</name>
    <dbReference type="NCBI Taxonomy" id="1485204"/>
    <lineage>
        <taxon>Bacteria</taxon>
        <taxon>Bacillati</taxon>
        <taxon>Bacillota</taxon>
        <taxon>Bacilli</taxon>
        <taxon>Bacillales</taxon>
        <taxon>Thermoactinomycetaceae</taxon>
        <taxon>Salinithrix</taxon>
    </lineage>
</organism>
<reference evidence="3" key="1">
    <citation type="journal article" date="2019" name="Int. J. Syst. Evol. Microbiol.">
        <title>The Global Catalogue of Microorganisms (GCM) 10K type strain sequencing project: providing services to taxonomists for standard genome sequencing and annotation.</title>
        <authorList>
            <consortium name="The Broad Institute Genomics Platform"/>
            <consortium name="The Broad Institute Genome Sequencing Center for Infectious Disease"/>
            <person name="Wu L."/>
            <person name="Ma J."/>
        </authorList>
    </citation>
    <scope>NUCLEOTIDE SEQUENCE [LARGE SCALE GENOMIC DNA]</scope>
    <source>
        <strain evidence="3">IBRC-M 10813</strain>
    </source>
</reference>
<feature type="coiled-coil region" evidence="1">
    <location>
        <begin position="15"/>
        <end position="72"/>
    </location>
</feature>
<evidence type="ECO:0000256" key="1">
    <source>
        <dbReference type="SAM" id="Coils"/>
    </source>
</evidence>
<gene>
    <name evidence="2" type="ORF">ACFOUO_06630</name>
</gene>
<dbReference type="EMBL" id="JBHSAP010000009">
    <property type="protein sequence ID" value="MFC4076484.1"/>
    <property type="molecule type" value="Genomic_DNA"/>
</dbReference>
<dbReference type="Proteomes" id="UP001595843">
    <property type="component" value="Unassembled WGS sequence"/>
</dbReference>
<comment type="caution">
    <text evidence="2">The sequence shown here is derived from an EMBL/GenBank/DDBJ whole genome shotgun (WGS) entry which is preliminary data.</text>
</comment>
<proteinExistence type="predicted"/>
<name>A0ABV8JKH7_9BACL</name>
<keyword evidence="1" id="KW-0175">Coiled coil</keyword>
<accession>A0ABV8JKH7</accession>
<keyword evidence="3" id="KW-1185">Reference proteome</keyword>
<dbReference type="Pfam" id="PF10704">
    <property type="entry name" value="DUF2508"/>
    <property type="match status" value="1"/>
</dbReference>
<evidence type="ECO:0000313" key="2">
    <source>
        <dbReference type="EMBL" id="MFC4076484.1"/>
    </source>
</evidence>
<evidence type="ECO:0000313" key="3">
    <source>
        <dbReference type="Proteomes" id="UP001595843"/>
    </source>
</evidence>
<sequence>MTEILRWKGKEKSDYEQLCEEVRKTEYEMEHVREQLNHATDPDLVDSVIYHLKSLEKRYLFLRKELKQMKAG</sequence>
<dbReference type="InterPro" id="IPR019644">
    <property type="entry name" value="DUF2508"/>
</dbReference>
<dbReference type="RefSeq" id="WP_380703474.1">
    <property type="nucleotide sequence ID" value="NZ_JBHSAP010000009.1"/>
</dbReference>